<dbReference type="InterPro" id="IPR013656">
    <property type="entry name" value="PAS_4"/>
</dbReference>
<reference evidence="3 4" key="1">
    <citation type="submission" date="2019-11" db="EMBL/GenBank/DDBJ databases">
        <title>Agromyces kandeliae sp. nov., isolated from mangrove soil.</title>
        <authorList>
            <person name="Wang R."/>
        </authorList>
    </citation>
    <scope>NUCLEOTIDE SEQUENCE [LARGE SCALE GENOMIC DNA]</scope>
    <source>
        <strain evidence="3 4">JCM 11431</strain>
    </source>
</reference>
<dbReference type="AlphaFoldDB" id="A0A7C9I0E7"/>
<accession>A0A7C9I0E7</accession>
<dbReference type="Gene3D" id="3.30.450.20">
    <property type="entry name" value="PAS domain"/>
    <property type="match status" value="1"/>
</dbReference>
<dbReference type="Proteomes" id="UP000480122">
    <property type="component" value="Unassembled WGS sequence"/>
</dbReference>
<dbReference type="RefSeq" id="WP_155842573.1">
    <property type="nucleotide sequence ID" value="NZ_BAAAIA010000005.1"/>
</dbReference>
<keyword evidence="4" id="KW-1185">Reference proteome</keyword>
<evidence type="ECO:0000313" key="3">
    <source>
        <dbReference type="EMBL" id="MUN07720.1"/>
    </source>
</evidence>
<name>A0A7C9I0E7_9MICO</name>
<protein>
    <submittedName>
        <fullName evidence="3">PAS domain-containing protein</fullName>
    </submittedName>
</protein>
<organism evidence="3 4">
    <name type="scientific">Agromyces luteolus</name>
    <dbReference type="NCBI Taxonomy" id="88373"/>
    <lineage>
        <taxon>Bacteria</taxon>
        <taxon>Bacillati</taxon>
        <taxon>Actinomycetota</taxon>
        <taxon>Actinomycetes</taxon>
        <taxon>Micrococcales</taxon>
        <taxon>Microbacteriaceae</taxon>
        <taxon>Agromyces</taxon>
    </lineage>
</organism>
<evidence type="ECO:0000259" key="2">
    <source>
        <dbReference type="Pfam" id="PF08448"/>
    </source>
</evidence>
<proteinExistence type="predicted"/>
<sequence>MMRITDLEPFKNVPFYLWVKDATGTYLWGSERMDRFAGGSVQGRTDADFGPAAESPETAATLEANDRHVLDSGEPLYTHEQIEGAGDVSVCKWPGELDGEPVTFGISFAVPGD</sequence>
<dbReference type="OrthoDB" id="5735844at2"/>
<dbReference type="Pfam" id="PF08448">
    <property type="entry name" value="PAS_4"/>
    <property type="match status" value="1"/>
</dbReference>
<gene>
    <name evidence="3" type="ORF">GLX25_11410</name>
</gene>
<evidence type="ECO:0000256" key="1">
    <source>
        <dbReference type="SAM" id="MobiDB-lite"/>
    </source>
</evidence>
<evidence type="ECO:0000313" key="4">
    <source>
        <dbReference type="Proteomes" id="UP000480122"/>
    </source>
</evidence>
<dbReference type="EMBL" id="WODA01000022">
    <property type="protein sequence ID" value="MUN07720.1"/>
    <property type="molecule type" value="Genomic_DNA"/>
</dbReference>
<feature type="domain" description="PAS fold-4" evidence="2">
    <location>
        <begin position="10"/>
        <end position="88"/>
    </location>
</feature>
<feature type="region of interest" description="Disordered" evidence="1">
    <location>
        <begin position="39"/>
        <end position="64"/>
    </location>
</feature>
<comment type="caution">
    <text evidence="3">The sequence shown here is derived from an EMBL/GenBank/DDBJ whole genome shotgun (WGS) entry which is preliminary data.</text>
</comment>